<dbReference type="SUPFAM" id="SSF52266">
    <property type="entry name" value="SGNH hydrolase"/>
    <property type="match status" value="2"/>
</dbReference>
<feature type="compositionally biased region" description="Basic and acidic residues" evidence="1">
    <location>
        <begin position="1"/>
        <end position="36"/>
    </location>
</feature>
<dbReference type="Gene3D" id="3.40.50.1110">
    <property type="entry name" value="SGNH hydrolase"/>
    <property type="match status" value="1"/>
</dbReference>
<accession>A0ABZ0ST32</accession>
<sequence length="537" mass="60445">MMDDPCEKQEPEPRQTSDRYNETFDVNLLDRPRRPITDPTLGVPVAKSEGEKHDSRRLVALGDSLTQGFQHLAIKNTSISWPAMIAARLGLGADEFRYPVFPEFGGYPYNLEVLLGLLTDEPLKDIESILAHLMEVKHYYVPIDGPLMPDPIYPNDNLAVWGWDIRDLLSRTVETERTAIGHEGRLDELSPKIGQAMNRTGLVTLAEIVEMERDGTRIPMEGPPRTALELAHDRGNVDGTDGIETLLIWIGSNNALGAISTMKIVPSGDDFKDLNKKSAYNVWLPKHFEEELKELEGEVAKIKAEHVIWGTVPHVTIPPLAHGLRGRLPDNHRYFNYYAYPWEDEKSFKPDHPHLTGEEAWTIDSVIDAYNDAIVAMVRRQRCEFKRDWRIVDTCGLLDRLAVRRNGAEGQAFDYLPPYEFPKEYIRDGKNLDTRFIDVEEVDASFVLRAGGLIGLDGVHPTTAGYGLVADEFMKVMHDAGVAFPNLSNGDAPHPVWAEIIKADSILSNLPVRIDGALDLIRTLEEKWDVISDAEWA</sequence>
<evidence type="ECO:0008006" key="4">
    <source>
        <dbReference type="Google" id="ProtNLM"/>
    </source>
</evidence>
<dbReference type="RefSeq" id="WP_320944026.1">
    <property type="nucleotide sequence ID" value="NZ_BAABEU010000007.1"/>
</dbReference>
<protein>
    <recommendedName>
        <fullName evidence="4">SGNH hydrolase-type esterase domain-containing protein</fullName>
    </recommendedName>
</protein>
<dbReference type="InterPro" id="IPR036514">
    <property type="entry name" value="SGNH_hydro_sf"/>
</dbReference>
<evidence type="ECO:0000313" key="3">
    <source>
        <dbReference type="Proteomes" id="UP001323798"/>
    </source>
</evidence>
<dbReference type="EMBL" id="CP139368">
    <property type="protein sequence ID" value="WPR91325.1"/>
    <property type="molecule type" value="Genomic_DNA"/>
</dbReference>
<gene>
    <name evidence="2" type="ORF">SM116_08630</name>
</gene>
<evidence type="ECO:0000256" key="1">
    <source>
        <dbReference type="SAM" id="MobiDB-lite"/>
    </source>
</evidence>
<proteinExistence type="predicted"/>
<reference evidence="2 3" key="1">
    <citation type="submission" date="2023-11" db="EMBL/GenBank/DDBJ databases">
        <title>Genome sequence of Microbacterium rhizosphaerae KACC 19337.</title>
        <authorList>
            <person name="Choi H."/>
            <person name="Kim S."/>
            <person name="Kim Y."/>
            <person name="Kwon S.-W."/>
            <person name="Heo J."/>
        </authorList>
    </citation>
    <scope>NUCLEOTIDE SEQUENCE [LARGE SCALE GENOMIC DNA]</scope>
    <source>
        <strain evidence="2 3">KACC 19337</strain>
    </source>
</reference>
<evidence type="ECO:0000313" key="2">
    <source>
        <dbReference type="EMBL" id="WPR91325.1"/>
    </source>
</evidence>
<keyword evidence="3" id="KW-1185">Reference proteome</keyword>
<feature type="region of interest" description="Disordered" evidence="1">
    <location>
        <begin position="1"/>
        <end position="52"/>
    </location>
</feature>
<dbReference type="Proteomes" id="UP001323798">
    <property type="component" value="Chromosome"/>
</dbReference>
<name>A0ABZ0ST32_9MICO</name>
<organism evidence="2 3">
    <name type="scientific">Microbacterium rhizosphaerae</name>
    <dbReference type="NCBI Taxonomy" id="1678237"/>
    <lineage>
        <taxon>Bacteria</taxon>
        <taxon>Bacillati</taxon>
        <taxon>Actinomycetota</taxon>
        <taxon>Actinomycetes</taxon>
        <taxon>Micrococcales</taxon>
        <taxon>Microbacteriaceae</taxon>
        <taxon>Microbacterium</taxon>
    </lineage>
</organism>